<name>A0A0F5YIR3_9CYAN</name>
<comment type="caution">
    <text evidence="1">The sequence shown here is derived from an EMBL/GenBank/DDBJ whole genome shotgun (WGS) entry which is preliminary data.</text>
</comment>
<reference evidence="1 2" key="1">
    <citation type="submission" date="2015-06" db="EMBL/GenBank/DDBJ databases">
        <title>Draft genome assembly of filamentous brackish cyanobacterium Limnoraphis robusta strain CS-951.</title>
        <authorList>
            <person name="Willis A."/>
            <person name="Parks M."/>
            <person name="Burford M.A."/>
        </authorList>
    </citation>
    <scope>NUCLEOTIDE SEQUENCE [LARGE SCALE GENOMIC DNA]</scope>
    <source>
        <strain evidence="1 2">CS-951</strain>
    </source>
</reference>
<dbReference type="EMBL" id="LATL02000353">
    <property type="protein sequence ID" value="KKD38781.1"/>
    <property type="molecule type" value="Genomic_DNA"/>
</dbReference>
<proteinExistence type="predicted"/>
<evidence type="ECO:0008006" key="3">
    <source>
        <dbReference type="Google" id="ProtNLM"/>
    </source>
</evidence>
<evidence type="ECO:0000313" key="2">
    <source>
        <dbReference type="Proteomes" id="UP000033607"/>
    </source>
</evidence>
<accession>A0A0F5YIR3</accession>
<dbReference type="Gene3D" id="3.40.50.300">
    <property type="entry name" value="P-loop containing nucleotide triphosphate hydrolases"/>
    <property type="match status" value="1"/>
</dbReference>
<sequence>MTNFLINQHALAYYCKVNNYRWLFDNLGKGIVYYISTNKNFAQLLQIPNSVIAIDEFGLYAPSSQHWTLPPEAYNAIANNRKNLQHIIYAAQYPSQIHSSINQILTDVIYCEGKTVWDSKLRNERLIFKDTHAFDFAQFEVWFRDPKLRKNPIKVMVLGKKHWKGPLSAMDNLSFMLYDSFSLLERQDDRMSFESF</sequence>
<dbReference type="OrthoDB" id="583343at2"/>
<dbReference type="AlphaFoldDB" id="A0A0F5YIR3"/>
<dbReference type="InterPro" id="IPR027417">
    <property type="entry name" value="P-loop_NTPase"/>
</dbReference>
<gene>
    <name evidence="1" type="ORF">WN50_06975</name>
</gene>
<protein>
    <recommendedName>
        <fullName evidence="3">Zona occludens toxin N-terminal domain-containing protein</fullName>
    </recommendedName>
</protein>
<dbReference type="RefSeq" id="WP_046277799.1">
    <property type="nucleotide sequence ID" value="NZ_LATL02000353.1"/>
</dbReference>
<dbReference type="Proteomes" id="UP000033607">
    <property type="component" value="Unassembled WGS sequence"/>
</dbReference>
<organism evidence="1 2">
    <name type="scientific">Limnoraphis robusta CS-951</name>
    <dbReference type="NCBI Taxonomy" id="1637645"/>
    <lineage>
        <taxon>Bacteria</taxon>
        <taxon>Bacillati</taxon>
        <taxon>Cyanobacteriota</taxon>
        <taxon>Cyanophyceae</taxon>
        <taxon>Oscillatoriophycideae</taxon>
        <taxon>Oscillatoriales</taxon>
        <taxon>Sirenicapillariaceae</taxon>
        <taxon>Limnoraphis</taxon>
    </lineage>
</organism>
<evidence type="ECO:0000313" key="1">
    <source>
        <dbReference type="EMBL" id="KKD38781.1"/>
    </source>
</evidence>